<dbReference type="PROSITE" id="PS50263">
    <property type="entry name" value="CN_HYDROLASE"/>
    <property type="match status" value="1"/>
</dbReference>
<dbReference type="InterPro" id="IPR003010">
    <property type="entry name" value="C-N_Hydrolase"/>
</dbReference>
<dbReference type="GO" id="GO:0016787">
    <property type="term" value="F:hydrolase activity"/>
    <property type="evidence" value="ECO:0007669"/>
    <property type="project" value="UniProtKB-KW"/>
</dbReference>
<reference evidence="2" key="1">
    <citation type="submission" date="2017-02" db="EMBL/GenBank/DDBJ databases">
        <title>Delving into the versatile metabolic prowess of the omnipresent phylum Bacteroidetes.</title>
        <authorList>
            <person name="Nobu M.K."/>
            <person name="Mei R."/>
            <person name="Narihiro T."/>
            <person name="Kuroda K."/>
            <person name="Liu W.-T."/>
        </authorList>
    </citation>
    <scope>NUCLEOTIDE SEQUENCE</scope>
    <source>
        <strain evidence="2">ADurb.Bin417</strain>
    </source>
</reference>
<dbReference type="AlphaFoldDB" id="A0A1V5MGG9"/>
<gene>
    <name evidence="2" type="primary">ramA_2</name>
    <name evidence="2" type="ORF">BWY73_00867</name>
</gene>
<dbReference type="PANTHER" id="PTHR23088">
    <property type="entry name" value="NITRILASE-RELATED"/>
    <property type="match status" value="1"/>
</dbReference>
<organism evidence="2">
    <name type="scientific">candidate division TA06 bacterium ADurb.Bin417</name>
    <dbReference type="NCBI Taxonomy" id="1852828"/>
    <lineage>
        <taxon>Bacteria</taxon>
        <taxon>Bacteria division TA06</taxon>
    </lineage>
</organism>
<dbReference type="Proteomes" id="UP000485484">
    <property type="component" value="Unassembled WGS sequence"/>
</dbReference>
<dbReference type="EMBL" id="MWAK01000112">
    <property type="protein sequence ID" value="OPZ92286.1"/>
    <property type="molecule type" value="Genomic_DNA"/>
</dbReference>
<feature type="domain" description="CN hydrolase" evidence="1">
    <location>
        <begin position="3"/>
        <end position="268"/>
    </location>
</feature>
<protein>
    <submittedName>
        <fullName evidence="2">(R)-stereoselective amidase</fullName>
        <ecNumber evidence="2">3.5.1.100</ecNumber>
    </submittedName>
</protein>
<dbReference type="CDD" id="cd07197">
    <property type="entry name" value="nitrilase"/>
    <property type="match status" value="1"/>
</dbReference>
<dbReference type="Pfam" id="PF00795">
    <property type="entry name" value="CN_hydrolase"/>
    <property type="match status" value="1"/>
</dbReference>
<dbReference type="EC" id="3.5.1.100" evidence="2"/>
<evidence type="ECO:0000313" key="2">
    <source>
        <dbReference type="EMBL" id="OPZ92286.1"/>
    </source>
</evidence>
<dbReference type="PANTHER" id="PTHR23088:SF27">
    <property type="entry name" value="DEAMINATED GLUTATHIONE AMIDASE"/>
    <property type="match status" value="1"/>
</dbReference>
<evidence type="ECO:0000259" key="1">
    <source>
        <dbReference type="PROSITE" id="PS50263"/>
    </source>
</evidence>
<dbReference type="Gene3D" id="3.60.110.10">
    <property type="entry name" value="Carbon-nitrogen hydrolase"/>
    <property type="match status" value="1"/>
</dbReference>
<sequence>MSRRITAVALGMAREYRQPRTPEDNLKYLEESLAEMAGLKPDLVAVPEVFPYSGLPTLEKKPGLGTETLQKLALRHRCWLVGSIYEKRQGRLYNTALLVNRAGKIAGRYDKIHLTDTELKRGVCPGRPDPEPLKTDFGRIGIQICFDVNWPDETRRLVERGAELIVFSSAFPAGRLLETLGFQNRVPIVSAVQQTPSGILDNAGRWLDRTDRFSWWVTRVLDLESAVFHWDYQGDRLKAIRARYGDRIRIETLGPEAWFILEAADPELSIPAVAREFELRTYRRYIKDSTDHQLKAAKKYYNK</sequence>
<comment type="caution">
    <text evidence="2">The sequence shown here is derived from an EMBL/GenBank/DDBJ whole genome shotgun (WGS) entry which is preliminary data.</text>
</comment>
<dbReference type="SUPFAM" id="SSF56317">
    <property type="entry name" value="Carbon-nitrogen hydrolase"/>
    <property type="match status" value="1"/>
</dbReference>
<proteinExistence type="predicted"/>
<dbReference type="InterPro" id="IPR036526">
    <property type="entry name" value="C-N_Hydrolase_sf"/>
</dbReference>
<accession>A0A1V5MGG9</accession>
<name>A0A1V5MGG9_UNCT6</name>
<keyword evidence="2" id="KW-0378">Hydrolase</keyword>